<name>A0ABY5DL33_9GAMM</name>
<keyword evidence="3 6" id="KW-0812">Transmembrane</keyword>
<feature type="transmembrane region" description="Helical" evidence="6">
    <location>
        <begin position="421"/>
        <end position="442"/>
    </location>
</feature>
<dbReference type="RefSeq" id="WP_258568276.1">
    <property type="nucleotide sequence ID" value="NZ_CP092900.1"/>
</dbReference>
<feature type="transmembrane region" description="Helical" evidence="6">
    <location>
        <begin position="209"/>
        <end position="231"/>
    </location>
</feature>
<protein>
    <submittedName>
        <fullName evidence="7">Polysaccharide biosynthesis C-terminal domain-containing protein</fullName>
    </submittedName>
</protein>
<feature type="transmembrane region" description="Helical" evidence="6">
    <location>
        <begin position="360"/>
        <end position="379"/>
    </location>
</feature>
<proteinExistence type="predicted"/>
<comment type="subcellular location">
    <subcellularLocation>
        <location evidence="1">Cell membrane</location>
        <topology evidence="1">Multi-pass membrane protein</topology>
    </subcellularLocation>
</comment>
<evidence type="ECO:0000256" key="1">
    <source>
        <dbReference type="ARBA" id="ARBA00004651"/>
    </source>
</evidence>
<feature type="transmembrane region" description="Helical" evidence="6">
    <location>
        <begin position="20"/>
        <end position="38"/>
    </location>
</feature>
<evidence type="ECO:0000256" key="2">
    <source>
        <dbReference type="ARBA" id="ARBA00022475"/>
    </source>
</evidence>
<dbReference type="Proteomes" id="UP001055955">
    <property type="component" value="Chromosome"/>
</dbReference>
<evidence type="ECO:0000256" key="3">
    <source>
        <dbReference type="ARBA" id="ARBA00022692"/>
    </source>
</evidence>
<evidence type="ECO:0000256" key="5">
    <source>
        <dbReference type="ARBA" id="ARBA00023136"/>
    </source>
</evidence>
<accession>A0ABY5DL33</accession>
<feature type="transmembrane region" description="Helical" evidence="6">
    <location>
        <begin position="97"/>
        <end position="122"/>
    </location>
</feature>
<dbReference type="EMBL" id="CP092900">
    <property type="protein sequence ID" value="UTC24492.1"/>
    <property type="molecule type" value="Genomic_DNA"/>
</dbReference>
<feature type="transmembrane region" description="Helical" evidence="6">
    <location>
        <begin position="186"/>
        <end position="203"/>
    </location>
</feature>
<dbReference type="InterPro" id="IPR050833">
    <property type="entry name" value="Poly_Biosynth_Transport"/>
</dbReference>
<feature type="transmembrane region" description="Helical" evidence="6">
    <location>
        <begin position="252"/>
        <end position="273"/>
    </location>
</feature>
<feature type="transmembrane region" description="Helical" evidence="6">
    <location>
        <begin position="151"/>
        <end position="174"/>
    </location>
</feature>
<keyword evidence="4 6" id="KW-1133">Transmembrane helix</keyword>
<reference evidence="7 8" key="1">
    <citation type="journal article" date="2022" name="Nat. Microbiol.">
        <title>The microbiome of a bacterivorous marine choanoflagellate contains a resource-demanding obligate bacterial associate.</title>
        <authorList>
            <person name="Needham D.M."/>
            <person name="Poirier C."/>
            <person name="Bachy C."/>
            <person name="George E.E."/>
            <person name="Wilken S."/>
            <person name="Yung C.C.M."/>
            <person name="Limardo A.J."/>
            <person name="Morando M."/>
            <person name="Sudek L."/>
            <person name="Malmstrom R.R."/>
            <person name="Keeling P.J."/>
            <person name="Santoro A.E."/>
            <person name="Worden A.Z."/>
        </authorList>
    </citation>
    <scope>NUCLEOTIDE SEQUENCE [LARGE SCALE GENOMIC DNA]</scope>
    <source>
        <strain evidence="7 8">Comchoano-1</strain>
    </source>
</reference>
<keyword evidence="2" id="KW-1003">Cell membrane</keyword>
<gene>
    <name evidence="7" type="ORF">MMH89_04575</name>
</gene>
<evidence type="ECO:0000256" key="4">
    <source>
        <dbReference type="ARBA" id="ARBA00022989"/>
    </source>
</evidence>
<feature type="transmembrane region" description="Helical" evidence="6">
    <location>
        <begin position="399"/>
        <end position="415"/>
    </location>
</feature>
<dbReference type="PANTHER" id="PTHR30250">
    <property type="entry name" value="PST FAMILY PREDICTED COLANIC ACID TRANSPORTER"/>
    <property type="match status" value="1"/>
</dbReference>
<evidence type="ECO:0000313" key="7">
    <source>
        <dbReference type="EMBL" id="UTC24492.1"/>
    </source>
</evidence>
<sequence length="454" mass="51257">MNSNPTTEQNVYLAAYFTEQNLYLAAYFVISLIAWCLTNEATAHASRWLNNQIAFGEFSISLRITHNLAHLFVMGQEATLLMYLSKYHANPEKKSGLIYWIAQSTLIKTVILIITVSCTLIFSSLYPEEYNNISITLPILNTSINMPSQQLLTIFFAMPFIVISGIFERFFLFLKRFFSAFLPRGVYQPILFSTLLYCLPQNMTPNVISALIIYCVSFIMSSIIYALFSYYSGFSISAKKDLSDKKTWHASGLLYTLSTLIIKGTPSLSLFFLKQLGPVENVVGFYAAIATLNYGFHLLTKPFDSYLKPSIATLYHQGQIQELQDKINQINKLRWLIILTLTLTLAIAGHYLLGRYGEDFPLYYSGLVIASVLSCCQYLGQLAHETLNYTNNQSTLSKIMLFQLILIALCAKILIPKFGLIGAIISQGLPCALCTFLSAYMLRKKTGLKVYFAF</sequence>
<feature type="transmembrane region" description="Helical" evidence="6">
    <location>
        <begin position="279"/>
        <end position="299"/>
    </location>
</feature>
<feature type="transmembrane region" description="Helical" evidence="6">
    <location>
        <begin position="333"/>
        <end position="354"/>
    </location>
</feature>
<organism evidence="7 8">
    <name type="scientific">Candidatus Comchoanobacter bicostacola</name>
    <dbReference type="NCBI Taxonomy" id="2919598"/>
    <lineage>
        <taxon>Bacteria</taxon>
        <taxon>Pseudomonadati</taxon>
        <taxon>Pseudomonadota</taxon>
        <taxon>Gammaproteobacteria</taxon>
        <taxon>Candidatus Comchoanobacterales</taxon>
        <taxon>Candidatus Comchoanobacteraceae</taxon>
        <taxon>Candidatus Comchoanobacter</taxon>
    </lineage>
</organism>
<keyword evidence="8" id="KW-1185">Reference proteome</keyword>
<dbReference type="PANTHER" id="PTHR30250:SF11">
    <property type="entry name" value="O-ANTIGEN TRANSPORTER-RELATED"/>
    <property type="match status" value="1"/>
</dbReference>
<evidence type="ECO:0000256" key="6">
    <source>
        <dbReference type="SAM" id="Phobius"/>
    </source>
</evidence>
<keyword evidence="5 6" id="KW-0472">Membrane</keyword>
<evidence type="ECO:0000313" key="8">
    <source>
        <dbReference type="Proteomes" id="UP001055955"/>
    </source>
</evidence>